<dbReference type="PANTHER" id="PTHR47756:SF1">
    <property type="entry name" value="BLL0085 PROTEIN"/>
    <property type="match status" value="1"/>
</dbReference>
<dbReference type="InterPro" id="IPR011990">
    <property type="entry name" value="TPR-like_helical_dom_sf"/>
</dbReference>
<dbReference type="Gene3D" id="1.10.10.10">
    <property type="entry name" value="Winged helix-like DNA-binding domain superfamily/Winged helix DNA-binding domain"/>
    <property type="match status" value="1"/>
</dbReference>
<comment type="caution">
    <text evidence="4">The sequence shown here is derived from an EMBL/GenBank/DDBJ whole genome shotgun (WGS) entry which is preliminary data.</text>
</comment>
<evidence type="ECO:0000313" key="5">
    <source>
        <dbReference type="Proteomes" id="UP001271249"/>
    </source>
</evidence>
<dbReference type="InterPro" id="IPR013324">
    <property type="entry name" value="RNA_pol_sigma_r3/r4-like"/>
</dbReference>
<gene>
    <name evidence="4" type="ORF">RFN29_04295</name>
</gene>
<accession>A0ABU4YY64</accession>
<feature type="domain" description="DUF6596" evidence="3">
    <location>
        <begin position="183"/>
        <end position="283"/>
    </location>
</feature>
<evidence type="ECO:0000313" key="4">
    <source>
        <dbReference type="EMBL" id="MDX8490794.1"/>
    </source>
</evidence>
<dbReference type="Proteomes" id="UP001271249">
    <property type="component" value="Unassembled WGS sequence"/>
</dbReference>
<reference evidence="4 5" key="1">
    <citation type="submission" date="2023-08" db="EMBL/GenBank/DDBJ databases">
        <title>Implementing the SeqCode for naming new Mesorhizobium species isolated from Vachellia karroo root nodules.</title>
        <authorList>
            <person name="Van Lill M."/>
        </authorList>
    </citation>
    <scope>NUCLEOTIDE SEQUENCE [LARGE SCALE GENOMIC DNA]</scope>
    <source>
        <strain evidence="4 5">VK22B</strain>
    </source>
</reference>
<proteinExistence type="predicted"/>
<dbReference type="InterPro" id="IPR036388">
    <property type="entry name" value="WH-like_DNA-bd_sf"/>
</dbReference>
<dbReference type="NCBIfam" id="TIGR02937">
    <property type="entry name" value="sigma70-ECF"/>
    <property type="match status" value="1"/>
</dbReference>
<dbReference type="InterPro" id="IPR013325">
    <property type="entry name" value="RNA_pol_sigma_r2"/>
</dbReference>
<dbReference type="Gene3D" id="1.10.1740.10">
    <property type="match status" value="1"/>
</dbReference>
<evidence type="ECO:0000259" key="2">
    <source>
        <dbReference type="Pfam" id="PF08281"/>
    </source>
</evidence>
<dbReference type="InterPro" id="IPR046531">
    <property type="entry name" value="DUF6596"/>
</dbReference>
<dbReference type="SUPFAM" id="SSF88659">
    <property type="entry name" value="Sigma3 and sigma4 domains of RNA polymerase sigma factors"/>
    <property type="match status" value="1"/>
</dbReference>
<keyword evidence="5" id="KW-1185">Reference proteome</keyword>
<dbReference type="RefSeq" id="WP_320224875.1">
    <property type="nucleotide sequence ID" value="NZ_JAVIJB010000001.1"/>
</dbReference>
<dbReference type="SUPFAM" id="SSF88946">
    <property type="entry name" value="Sigma2 domain of RNA polymerase sigma factors"/>
    <property type="match status" value="1"/>
</dbReference>
<dbReference type="EMBL" id="JAVIJC010000003">
    <property type="protein sequence ID" value="MDX8490794.1"/>
    <property type="molecule type" value="Genomic_DNA"/>
</dbReference>
<dbReference type="SUPFAM" id="SSF48452">
    <property type="entry name" value="TPR-like"/>
    <property type="match status" value="1"/>
</dbReference>
<dbReference type="PANTHER" id="PTHR47756">
    <property type="entry name" value="BLL6612 PROTEIN-RELATED"/>
    <property type="match status" value="1"/>
</dbReference>
<dbReference type="Pfam" id="PF08281">
    <property type="entry name" value="Sigma70_r4_2"/>
    <property type="match status" value="1"/>
</dbReference>
<dbReference type="Pfam" id="PF04542">
    <property type="entry name" value="Sigma70_r2"/>
    <property type="match status" value="1"/>
</dbReference>
<organism evidence="4 5">
    <name type="scientific">Mesorhizobium captivum</name>
    <dbReference type="NCBI Taxonomy" id="3072319"/>
    <lineage>
        <taxon>Bacteria</taxon>
        <taxon>Pseudomonadati</taxon>
        <taxon>Pseudomonadota</taxon>
        <taxon>Alphaproteobacteria</taxon>
        <taxon>Hyphomicrobiales</taxon>
        <taxon>Phyllobacteriaceae</taxon>
        <taxon>Mesorhizobium</taxon>
    </lineage>
</organism>
<feature type="domain" description="RNA polymerase sigma factor 70 region 4 type 2" evidence="2">
    <location>
        <begin position="114"/>
        <end position="165"/>
    </location>
</feature>
<protein>
    <submittedName>
        <fullName evidence="4">RNA polymerase sigma factor</fullName>
    </submittedName>
</protein>
<evidence type="ECO:0000259" key="1">
    <source>
        <dbReference type="Pfam" id="PF04542"/>
    </source>
</evidence>
<sequence>MTELAWISNAISTARPQAMGALLRYFRDLDAAEEAFQDACLRALKNWPKNGPPRDPAAWLIFVGRNSGIDAVRKRAKQAPMPEEDQISDLEDAEGDMAERLDGAHYRDDILRLLFICCHQDLPATQQIAVALRIVSGLTVKQIARAFLVGESAMEQRITRAKARIADAGVPFETPGAVERSERLAAVAAMVYLIFNEGYSTNGGEAPARVPLCEEAIRLARLLLRLFQQEPEIMGLTALLLLQHARAPARFDENGEIVLLEDQDRSLWSRKMIDEGLALVDKALRHRKPGPYQVQAAIAALHARAATPEDTDWTEIDLLYGLLEQMQPSPVVTLNRAVAVSKVRGPEAALAMIEPLEDRLSGYFHFFGLKGGLLMQLGRDEEARVAFDRAIALANTAAEAAHIRMHIDRLIKESAEKSSIQKAH</sequence>
<evidence type="ECO:0000259" key="3">
    <source>
        <dbReference type="Pfam" id="PF20239"/>
    </source>
</evidence>
<dbReference type="InterPro" id="IPR014284">
    <property type="entry name" value="RNA_pol_sigma-70_dom"/>
</dbReference>
<dbReference type="InterPro" id="IPR007627">
    <property type="entry name" value="RNA_pol_sigma70_r2"/>
</dbReference>
<name>A0ABU4YY64_9HYPH</name>
<dbReference type="InterPro" id="IPR013249">
    <property type="entry name" value="RNA_pol_sigma70_r4_t2"/>
</dbReference>
<dbReference type="Pfam" id="PF20239">
    <property type="entry name" value="DUF6596"/>
    <property type="match status" value="1"/>
</dbReference>
<feature type="domain" description="RNA polymerase sigma-70 region 2" evidence="1">
    <location>
        <begin position="14"/>
        <end position="77"/>
    </location>
</feature>